<dbReference type="InterPro" id="IPR023214">
    <property type="entry name" value="HAD_sf"/>
</dbReference>
<dbReference type="AlphaFoldDB" id="A0A2P8E3H4"/>
<organism evidence="1 2">
    <name type="scientific">Haloactinopolyspora alba</name>
    <dbReference type="NCBI Taxonomy" id="648780"/>
    <lineage>
        <taxon>Bacteria</taxon>
        <taxon>Bacillati</taxon>
        <taxon>Actinomycetota</taxon>
        <taxon>Actinomycetes</taxon>
        <taxon>Jiangellales</taxon>
        <taxon>Jiangellaceae</taxon>
        <taxon>Haloactinopolyspora</taxon>
    </lineage>
</organism>
<dbReference type="NCBIfam" id="TIGR01509">
    <property type="entry name" value="HAD-SF-IA-v3"/>
    <property type="match status" value="1"/>
</dbReference>
<dbReference type="SUPFAM" id="SSF56784">
    <property type="entry name" value="HAD-like"/>
    <property type="match status" value="1"/>
</dbReference>
<dbReference type="PRINTS" id="PR00413">
    <property type="entry name" value="HADHALOGNASE"/>
</dbReference>
<dbReference type="EMBL" id="PYGE01000006">
    <property type="protein sequence ID" value="PSL04023.1"/>
    <property type="molecule type" value="Genomic_DNA"/>
</dbReference>
<dbReference type="OrthoDB" id="9797415at2"/>
<protein>
    <submittedName>
        <fullName evidence="1">2-haloacid dehalogenase</fullName>
    </submittedName>
</protein>
<dbReference type="Proteomes" id="UP000243528">
    <property type="component" value="Unassembled WGS sequence"/>
</dbReference>
<dbReference type="PANTHER" id="PTHR43611:SF3">
    <property type="entry name" value="FLAVIN MONONUCLEOTIDE HYDROLASE 1, CHLOROPLATIC"/>
    <property type="match status" value="1"/>
</dbReference>
<name>A0A2P8E3H4_9ACTN</name>
<keyword evidence="2" id="KW-1185">Reference proteome</keyword>
<reference evidence="1 2" key="1">
    <citation type="submission" date="2018-03" db="EMBL/GenBank/DDBJ databases">
        <title>Genomic Encyclopedia of Archaeal and Bacterial Type Strains, Phase II (KMG-II): from individual species to whole genera.</title>
        <authorList>
            <person name="Goeker M."/>
        </authorList>
    </citation>
    <scope>NUCLEOTIDE SEQUENCE [LARGE SCALE GENOMIC DNA]</scope>
    <source>
        <strain evidence="1 2">DSM 45211</strain>
    </source>
</reference>
<dbReference type="InterPro" id="IPR006439">
    <property type="entry name" value="HAD-SF_hydro_IA"/>
</dbReference>
<dbReference type="InterPro" id="IPR036412">
    <property type="entry name" value="HAD-like_sf"/>
</dbReference>
<dbReference type="PANTHER" id="PTHR43611">
    <property type="entry name" value="ALPHA-D-GLUCOSE 1-PHOSPHATE PHOSPHATASE"/>
    <property type="match status" value="1"/>
</dbReference>
<dbReference type="RefSeq" id="WP_106537060.1">
    <property type="nucleotide sequence ID" value="NZ_ML142900.1"/>
</dbReference>
<proteinExistence type="predicted"/>
<dbReference type="SFLD" id="SFLDS00003">
    <property type="entry name" value="Haloacid_Dehalogenase"/>
    <property type="match status" value="1"/>
</dbReference>
<sequence length="212" mass="23458">MSRSAPTTVVFDLGGVLVDWDPRYLYRSLLADDDAVESFLAEVTTPEWNAAQDAGRSWDDAVAALTAQHPNHAELIAAYHHRWTETIGGQIDGTVDLLRELRDTGVGLYALTNWSDEKFPHAEERFDWLSWFEGIVVSGREGLVKPDARIFRVLLDRYGLDPSVSVFIDDNPANVEAARELGFTALRFTGSQQLAGSLAELGLVPNRKEATA</sequence>
<dbReference type="Gene3D" id="1.10.150.240">
    <property type="entry name" value="Putative phosphatase, domain 2"/>
    <property type="match status" value="1"/>
</dbReference>
<gene>
    <name evidence="1" type="ORF">CLV30_10625</name>
</gene>
<dbReference type="Pfam" id="PF00702">
    <property type="entry name" value="Hydrolase"/>
    <property type="match status" value="1"/>
</dbReference>
<dbReference type="SFLD" id="SFLDG01129">
    <property type="entry name" value="C1.5:_HAD__Beta-PGM__Phosphata"/>
    <property type="match status" value="1"/>
</dbReference>
<dbReference type="CDD" id="cd02603">
    <property type="entry name" value="HAD_sEH-N_like"/>
    <property type="match status" value="1"/>
</dbReference>
<accession>A0A2P8E3H4</accession>
<dbReference type="InterPro" id="IPR023198">
    <property type="entry name" value="PGP-like_dom2"/>
</dbReference>
<comment type="caution">
    <text evidence="1">The sequence shown here is derived from an EMBL/GenBank/DDBJ whole genome shotgun (WGS) entry which is preliminary data.</text>
</comment>
<evidence type="ECO:0000313" key="1">
    <source>
        <dbReference type="EMBL" id="PSL04023.1"/>
    </source>
</evidence>
<dbReference type="Gene3D" id="3.40.50.1000">
    <property type="entry name" value="HAD superfamily/HAD-like"/>
    <property type="match status" value="1"/>
</dbReference>
<evidence type="ECO:0000313" key="2">
    <source>
        <dbReference type="Proteomes" id="UP000243528"/>
    </source>
</evidence>